<dbReference type="Pfam" id="PF00653">
    <property type="entry name" value="BIR"/>
    <property type="match status" value="2"/>
</dbReference>
<dbReference type="GO" id="GO:0051726">
    <property type="term" value="P:regulation of cell cycle"/>
    <property type="evidence" value="ECO:0007669"/>
    <property type="project" value="TreeGrafter"/>
</dbReference>
<dbReference type="PANTHER" id="PTHR10044:SF139">
    <property type="entry name" value="DEATH-ASSOCIATED INHIBITOR OF APOPTOSIS 2"/>
    <property type="match status" value="1"/>
</dbReference>
<organism evidence="2 3">
    <name type="scientific">Holothuria leucospilota</name>
    <name type="common">Black long sea cucumber</name>
    <name type="synonym">Mertensiothuria leucospilota</name>
    <dbReference type="NCBI Taxonomy" id="206669"/>
    <lineage>
        <taxon>Eukaryota</taxon>
        <taxon>Metazoa</taxon>
        <taxon>Echinodermata</taxon>
        <taxon>Eleutherozoa</taxon>
        <taxon>Echinozoa</taxon>
        <taxon>Holothuroidea</taxon>
        <taxon>Aspidochirotacea</taxon>
        <taxon>Aspidochirotida</taxon>
        <taxon>Holothuriidae</taxon>
        <taxon>Holothuria</taxon>
    </lineage>
</organism>
<gene>
    <name evidence="2" type="ORF">HOLleu_27092</name>
</gene>
<dbReference type="SUPFAM" id="SSF57924">
    <property type="entry name" value="Inhibitor of apoptosis (IAP) repeat"/>
    <property type="match status" value="2"/>
</dbReference>
<evidence type="ECO:0000313" key="3">
    <source>
        <dbReference type="Proteomes" id="UP001152320"/>
    </source>
</evidence>
<dbReference type="InterPro" id="IPR001370">
    <property type="entry name" value="BIR_rpt"/>
</dbReference>
<dbReference type="GO" id="GO:0005634">
    <property type="term" value="C:nucleus"/>
    <property type="evidence" value="ECO:0007669"/>
    <property type="project" value="TreeGrafter"/>
</dbReference>
<dbReference type="GO" id="GO:0043027">
    <property type="term" value="F:cysteine-type endopeptidase inhibitor activity involved in apoptotic process"/>
    <property type="evidence" value="ECO:0007669"/>
    <property type="project" value="TreeGrafter"/>
</dbReference>
<dbReference type="SMART" id="SM00238">
    <property type="entry name" value="BIR"/>
    <property type="match status" value="2"/>
</dbReference>
<dbReference type="AlphaFoldDB" id="A0A9Q1H0K7"/>
<accession>A0A9Q1H0K7</accession>
<dbReference type="Proteomes" id="UP001152320">
    <property type="component" value="Chromosome 13"/>
</dbReference>
<sequence>MAYVIRNPDYTQIKLLSTKSSPDDSIVKHWAVEQVDACFRGVSRNVLHVPGSKALWSKSQQEHQTLHNGVLVTVVGTVTESLIRDHIDNAIGEHKRPYPKCKFVRGTDQMNVPYRGLVDESQKGFDEKLRPKSGAPSSSRNETSGSGNDIARVFKPLSLQESKLAKTVDGSLSRSWPITSPVDHYDLAAAGIYCVNDTTVQCFACCGRISEWRLEDRPRDEHRRLFPALSFIYGHRTENVPLLAAEKDQAIKHFGQTTARESQPHQISPDVYDFQKINGGSSGHTTHCLQLVNISSEPTDLTVRYPVYPHKAYKQVRLETFSQWHQSHKQIPVNLSKAGFFATGNDEVKCFYFGGGLKKWEVGDDPWVEHARWFTSCEWLLPQIDPGFVDNVRRKFNQSYFKPNVVIVIAVLISIH</sequence>
<dbReference type="GO" id="GO:0043066">
    <property type="term" value="P:negative regulation of apoptotic process"/>
    <property type="evidence" value="ECO:0007669"/>
    <property type="project" value="TreeGrafter"/>
</dbReference>
<keyword evidence="3" id="KW-1185">Reference proteome</keyword>
<dbReference type="GO" id="GO:0061630">
    <property type="term" value="F:ubiquitin protein ligase activity"/>
    <property type="evidence" value="ECO:0007669"/>
    <property type="project" value="TreeGrafter"/>
</dbReference>
<evidence type="ECO:0000313" key="2">
    <source>
        <dbReference type="EMBL" id="KAJ8030627.1"/>
    </source>
</evidence>
<dbReference type="EMBL" id="JAIZAY010000013">
    <property type="protein sequence ID" value="KAJ8030627.1"/>
    <property type="molecule type" value="Genomic_DNA"/>
</dbReference>
<dbReference type="PROSITE" id="PS50143">
    <property type="entry name" value="BIR_REPEAT_2"/>
    <property type="match status" value="2"/>
</dbReference>
<dbReference type="Gene3D" id="1.10.1170.10">
    <property type="entry name" value="Inhibitor Of Apoptosis Protein (2mihbC-IAP-1), Chain A"/>
    <property type="match status" value="2"/>
</dbReference>
<dbReference type="CDD" id="cd00022">
    <property type="entry name" value="BIR"/>
    <property type="match status" value="1"/>
</dbReference>
<feature type="region of interest" description="Disordered" evidence="1">
    <location>
        <begin position="123"/>
        <end position="149"/>
    </location>
</feature>
<dbReference type="OrthoDB" id="774873at2759"/>
<name>A0A9Q1H0K7_HOLLE</name>
<proteinExistence type="predicted"/>
<feature type="compositionally biased region" description="Polar residues" evidence="1">
    <location>
        <begin position="135"/>
        <end position="147"/>
    </location>
</feature>
<comment type="caution">
    <text evidence="2">The sequence shown here is derived from an EMBL/GenBank/DDBJ whole genome shotgun (WGS) entry which is preliminary data.</text>
</comment>
<protein>
    <submittedName>
        <fullName evidence="2">Baculoviral IAP repeat-containing protein 7-B</fullName>
    </submittedName>
</protein>
<dbReference type="PANTHER" id="PTHR10044">
    <property type="entry name" value="INHIBITOR OF APOPTOSIS"/>
    <property type="match status" value="1"/>
</dbReference>
<dbReference type="GO" id="GO:0005737">
    <property type="term" value="C:cytoplasm"/>
    <property type="evidence" value="ECO:0007669"/>
    <property type="project" value="TreeGrafter"/>
</dbReference>
<dbReference type="GO" id="GO:0031398">
    <property type="term" value="P:positive regulation of protein ubiquitination"/>
    <property type="evidence" value="ECO:0007669"/>
    <property type="project" value="TreeGrafter"/>
</dbReference>
<evidence type="ECO:0000256" key="1">
    <source>
        <dbReference type="SAM" id="MobiDB-lite"/>
    </source>
</evidence>
<reference evidence="2" key="1">
    <citation type="submission" date="2021-10" db="EMBL/GenBank/DDBJ databases">
        <title>Tropical sea cucumber genome reveals ecological adaptation and Cuvierian tubules defense mechanism.</title>
        <authorList>
            <person name="Chen T."/>
        </authorList>
    </citation>
    <scope>NUCLEOTIDE SEQUENCE</scope>
    <source>
        <strain evidence="2">Nanhai2018</strain>
        <tissue evidence="2">Muscle</tissue>
    </source>
</reference>
<dbReference type="InterPro" id="IPR050784">
    <property type="entry name" value="IAP"/>
</dbReference>